<name>A0A5J4P286_9TREM</name>
<proteinExistence type="predicted"/>
<dbReference type="Proteomes" id="UP000324629">
    <property type="component" value="Unassembled WGS sequence"/>
</dbReference>
<sequence>MWDQLQGCPNRELRRNVMNFFSFSIEPCRTDVPPMLTDDPVEMVPVAVERETVQQLSDTGLDCTSGEPTLTHDTQRESGFPCVPVLTTNTFFRTSDPSIATAEFIRHLTFCIDVLAPIKSKRVGSYVQIKILTAKETDTLKMLKSRYGRTLDFSLVMGMSKMFEHIERQTRLRHIDEEKLALRSEQTCVKLVQLMRRRNSMRDPAIRTITLKDKTVVDEPVKMCELFNSHFAASFSVESTPIAANIPSKSDKVLNNVLIDVRSVRSQLASIRPSIHPGPDDSSEIPPLVVPEAAAIPSTFYTSRCDMHSPLSARMTANASSSVHSDSMYSSSMIDTDSSRGDTASILDLVKGLDLTLSTVNSQL</sequence>
<accession>A0A5J4P286</accession>
<dbReference type="EMBL" id="QNGE01000089">
    <property type="protein sequence ID" value="KAA3681994.1"/>
    <property type="molecule type" value="Genomic_DNA"/>
</dbReference>
<dbReference type="AlphaFoldDB" id="A0A5J4P286"/>
<evidence type="ECO:0000313" key="1">
    <source>
        <dbReference type="EMBL" id="KAA3681994.1"/>
    </source>
</evidence>
<comment type="caution">
    <text evidence="1">The sequence shown here is derived from an EMBL/GenBank/DDBJ whole genome shotgun (WGS) entry which is preliminary data.</text>
</comment>
<keyword evidence="2" id="KW-1185">Reference proteome</keyword>
<gene>
    <name evidence="1" type="ORF">DEA37_0010089</name>
</gene>
<organism evidence="1 2">
    <name type="scientific">Paragonimus westermani</name>
    <dbReference type="NCBI Taxonomy" id="34504"/>
    <lineage>
        <taxon>Eukaryota</taxon>
        <taxon>Metazoa</taxon>
        <taxon>Spiralia</taxon>
        <taxon>Lophotrochozoa</taxon>
        <taxon>Platyhelminthes</taxon>
        <taxon>Trematoda</taxon>
        <taxon>Digenea</taxon>
        <taxon>Plagiorchiida</taxon>
        <taxon>Troglotremata</taxon>
        <taxon>Troglotrematidae</taxon>
        <taxon>Paragonimus</taxon>
    </lineage>
</organism>
<reference evidence="1 2" key="1">
    <citation type="journal article" date="2019" name="Gigascience">
        <title>Whole-genome sequence of the oriental lung fluke Paragonimus westermani.</title>
        <authorList>
            <person name="Oey H."/>
            <person name="Zakrzewski M."/>
            <person name="Narain K."/>
            <person name="Devi K.R."/>
            <person name="Agatsuma T."/>
            <person name="Nawaratna S."/>
            <person name="Gobert G.N."/>
            <person name="Jones M.K."/>
            <person name="Ragan M.A."/>
            <person name="McManus D.P."/>
            <person name="Krause L."/>
        </authorList>
    </citation>
    <scope>NUCLEOTIDE SEQUENCE [LARGE SCALE GENOMIC DNA]</scope>
    <source>
        <strain evidence="1 2">IND2009</strain>
    </source>
</reference>
<evidence type="ECO:0000313" key="2">
    <source>
        <dbReference type="Proteomes" id="UP000324629"/>
    </source>
</evidence>
<protein>
    <submittedName>
        <fullName evidence="1">Uncharacterized protein</fullName>
    </submittedName>
</protein>